<evidence type="ECO:0000256" key="1">
    <source>
        <dbReference type="SAM" id="MobiDB-lite"/>
    </source>
</evidence>
<evidence type="ECO:0000313" key="3">
    <source>
        <dbReference type="Proteomes" id="UP000827724"/>
    </source>
</evidence>
<reference evidence="2" key="1">
    <citation type="submission" date="2021-08" db="EMBL/GenBank/DDBJ databases">
        <title>Chromosome-Level Trichoderma cornu-damae using Hi-C Data.</title>
        <authorList>
            <person name="Kim C.S."/>
        </authorList>
    </citation>
    <scope>NUCLEOTIDE SEQUENCE</scope>
    <source>
        <strain evidence="2">KA19-0412C</strain>
    </source>
</reference>
<gene>
    <name evidence="2" type="ORF">Trco_006494</name>
</gene>
<dbReference type="OrthoDB" id="27483at2759"/>
<organism evidence="2 3">
    <name type="scientific">Trichoderma cornu-damae</name>
    <dbReference type="NCBI Taxonomy" id="654480"/>
    <lineage>
        <taxon>Eukaryota</taxon>
        <taxon>Fungi</taxon>
        <taxon>Dikarya</taxon>
        <taxon>Ascomycota</taxon>
        <taxon>Pezizomycotina</taxon>
        <taxon>Sordariomycetes</taxon>
        <taxon>Hypocreomycetidae</taxon>
        <taxon>Hypocreales</taxon>
        <taxon>Hypocreaceae</taxon>
        <taxon>Trichoderma</taxon>
    </lineage>
</organism>
<proteinExistence type="predicted"/>
<dbReference type="PANTHER" id="PTHR33099:SF7">
    <property type="entry name" value="MYND-TYPE DOMAIN-CONTAINING PROTEIN"/>
    <property type="match status" value="1"/>
</dbReference>
<protein>
    <submittedName>
        <fullName evidence="2">Uncharacterized protein</fullName>
    </submittedName>
</protein>
<feature type="region of interest" description="Disordered" evidence="1">
    <location>
        <begin position="1"/>
        <end position="42"/>
    </location>
</feature>
<dbReference type="PANTHER" id="PTHR33099">
    <property type="entry name" value="FE2OG DIOXYGENASE DOMAIN-CONTAINING PROTEIN"/>
    <property type="match status" value="1"/>
</dbReference>
<dbReference type="Proteomes" id="UP000827724">
    <property type="component" value="Unassembled WGS sequence"/>
</dbReference>
<sequence length="729" mass="82243">MDGQPSEQVDAAADAKRDDGDDDADAESVVSERSSSPDALDEDFSEAMSRIQTRGSLASFQTLSGWPLGGIWVQGVGEIALPLGEAQARQMIALAHQEQGDIFGYGPWALHAGQFTLDADVWPAAIQSLLPKAVSHSGPIVGTVSAWPCKMLLLERGCILKKAHYSSGAVFDNLGQLIVCLPSAHQGGEIVREHRGRQQTVFASNKPEQCFNSWYSDISPRPIESGYLWVLVCNIIGHGARVDASTALLKSETRPLRHTLRRWLATDVECRERMALYYPLEDHPLDFESDDYLLSLSSRQGLDVTRLEILRGLSANLPFEIFLGIIERKQKRNGTYANHDRIEYRQDDGQLITTLVDLDGILVATDLHLSADHVRPGFFNCLDWKVTSSREGHEGNNAPKTSRTARLDYTLPIFRGLCALMWESSDEEKQGWRSKELRLKESDMCVVFRTVVELRWYRLFEKIAPRHDDRLPVSFFNWLAPDPFGNIAPTEKWFNPVEKGKDQIDPGNQPAAALAFINKVAFYRTCQYIATQESGLFYRHAAKAFIASSAITQMRGTSQKKHLHSILLEHVRRFPVGESIDGGESKNRGKLHNDDYRFETCKEFEREEKQINYIELAGEMTRVVGDEPRSRNSPRYRELFSALVNAYLKNYVGRWPRRASLVRPGVGCLRRCEHLVHEMEAASVGYIHALKVTGSSAELTVTKTRRLSAEARRAWRERQEEASKQLAEK</sequence>
<accession>A0A9P8QLK7</accession>
<comment type="caution">
    <text evidence="2">The sequence shown here is derived from an EMBL/GenBank/DDBJ whole genome shotgun (WGS) entry which is preliminary data.</text>
</comment>
<keyword evidence="3" id="KW-1185">Reference proteome</keyword>
<name>A0A9P8QLK7_9HYPO</name>
<dbReference type="AlphaFoldDB" id="A0A9P8QLK7"/>
<evidence type="ECO:0000313" key="2">
    <source>
        <dbReference type="EMBL" id="KAH6604787.1"/>
    </source>
</evidence>
<dbReference type="EMBL" id="JAIWOZ010000005">
    <property type="protein sequence ID" value="KAH6604787.1"/>
    <property type="molecule type" value="Genomic_DNA"/>
</dbReference>